<keyword evidence="8" id="KW-1185">Reference proteome</keyword>
<evidence type="ECO:0000256" key="3">
    <source>
        <dbReference type="ARBA" id="ARBA00022737"/>
    </source>
</evidence>
<organism evidence="7 8">
    <name type="scientific">Tribolium castaneum</name>
    <name type="common">Red flour beetle</name>
    <dbReference type="NCBI Taxonomy" id="7070"/>
    <lineage>
        <taxon>Eukaryota</taxon>
        <taxon>Metazoa</taxon>
        <taxon>Ecdysozoa</taxon>
        <taxon>Arthropoda</taxon>
        <taxon>Hexapoda</taxon>
        <taxon>Insecta</taxon>
        <taxon>Pterygota</taxon>
        <taxon>Neoptera</taxon>
        <taxon>Endopterygota</taxon>
        <taxon>Coleoptera</taxon>
        <taxon>Polyphaga</taxon>
        <taxon>Cucujiformia</taxon>
        <taxon>Tenebrionidae</taxon>
        <taxon>Tenebrionidae incertae sedis</taxon>
        <taxon>Tribolium</taxon>
    </lineage>
</organism>
<name>D2A1S4_TRICA</name>
<evidence type="ECO:0000256" key="2">
    <source>
        <dbReference type="ARBA" id="ARBA00022729"/>
    </source>
</evidence>
<dbReference type="InterPro" id="IPR000483">
    <property type="entry name" value="Cys-rich_flank_reg_C"/>
</dbReference>
<dbReference type="STRING" id="7070.D2A1S4"/>
<dbReference type="InterPro" id="IPR050541">
    <property type="entry name" value="LRR_TM_domain-containing"/>
</dbReference>
<feature type="chain" id="PRO_5003027363" evidence="5">
    <location>
        <begin position="18"/>
        <end position="314"/>
    </location>
</feature>
<dbReference type="AlphaFoldDB" id="D2A1S4"/>
<keyword evidence="4" id="KW-1133">Transmembrane helix</keyword>
<protein>
    <submittedName>
        <fullName evidence="7">Protein slit-like Protein</fullName>
    </submittedName>
</protein>
<dbReference type="InParanoid" id="D2A1S4"/>
<feature type="signal peptide" evidence="5">
    <location>
        <begin position="1"/>
        <end position="17"/>
    </location>
</feature>
<feature type="domain" description="LRRCT" evidence="6">
    <location>
        <begin position="201"/>
        <end position="245"/>
    </location>
</feature>
<dbReference type="PANTHER" id="PTHR24369">
    <property type="entry name" value="ANTIGEN BSP, PUTATIVE-RELATED"/>
    <property type="match status" value="1"/>
</dbReference>
<feature type="transmembrane region" description="Helical" evidence="4">
    <location>
        <begin position="266"/>
        <end position="295"/>
    </location>
</feature>
<sequence>MIVLLILILEVVTIVQGGCPIRCTCTQNSITCVQSSLEYVPYFESLDNNPVIIDLSGNPITLIDIDDFSFDKSDQVKEIYLNSTSLSIIDDHAFDELENLQELYLSDNLLHYFPEEIIRSNENMVLLDLSSNYFAEMPKIQSKSLEVLAIANSRIERIGDDALDALPNLRILLLQQNNLKSVNPVIFSGMNNLFFVGLAHNPWLCDCKTVELFEFLISKRFVDVTEPVRCQNEKKIFVELGGKCADFNVTKPSNEIIVTTEFDNDFYYALMLFVAIITSLVLGATCGTCITYKFLTRSVKMSESKNALLYDLRV</sequence>
<dbReference type="InterPro" id="IPR003591">
    <property type="entry name" value="Leu-rich_rpt_typical-subtyp"/>
</dbReference>
<dbReference type="InterPro" id="IPR032675">
    <property type="entry name" value="LRR_dom_sf"/>
</dbReference>
<keyword evidence="4" id="KW-0812">Transmembrane</keyword>
<evidence type="ECO:0000256" key="1">
    <source>
        <dbReference type="ARBA" id="ARBA00022614"/>
    </source>
</evidence>
<keyword evidence="1" id="KW-0433">Leucine-rich repeat</keyword>
<dbReference type="PhylomeDB" id="D2A1S4"/>
<dbReference type="GO" id="GO:0071944">
    <property type="term" value="C:cell periphery"/>
    <property type="evidence" value="ECO:0007669"/>
    <property type="project" value="UniProtKB-ARBA"/>
</dbReference>
<evidence type="ECO:0000313" key="8">
    <source>
        <dbReference type="Proteomes" id="UP000007266"/>
    </source>
</evidence>
<dbReference type="OrthoDB" id="694479at2759"/>
<reference evidence="7 8" key="2">
    <citation type="journal article" date="2010" name="Nucleic Acids Res.">
        <title>BeetleBase in 2010: revisions to provide comprehensive genomic information for Tribolium castaneum.</title>
        <authorList>
            <person name="Kim H.S."/>
            <person name="Murphy T."/>
            <person name="Xia J."/>
            <person name="Caragea D."/>
            <person name="Park Y."/>
            <person name="Beeman R.W."/>
            <person name="Lorenzen M.D."/>
            <person name="Butcher S."/>
            <person name="Manak J.R."/>
            <person name="Brown S.J."/>
        </authorList>
    </citation>
    <scope>GENOME REANNOTATION</scope>
    <source>
        <strain evidence="7 8">Georgia GA2</strain>
    </source>
</reference>
<evidence type="ECO:0000256" key="5">
    <source>
        <dbReference type="SAM" id="SignalP"/>
    </source>
</evidence>
<evidence type="ECO:0000259" key="6">
    <source>
        <dbReference type="SMART" id="SM00082"/>
    </source>
</evidence>
<accession>D2A1S4</accession>
<dbReference type="SMART" id="SM00369">
    <property type="entry name" value="LRR_TYP"/>
    <property type="match status" value="2"/>
</dbReference>
<gene>
    <name evidence="7" type="primary">AUGUSTUS-3.0.2_07733</name>
    <name evidence="7" type="ORF">TcasGA2_TC007733</name>
</gene>
<dbReference type="OMA" id="CNCKWAN"/>
<keyword evidence="3" id="KW-0677">Repeat</keyword>
<dbReference type="EMBL" id="KQ971338">
    <property type="protein sequence ID" value="EFA02096.1"/>
    <property type="molecule type" value="Genomic_DNA"/>
</dbReference>
<dbReference type="Proteomes" id="UP000007266">
    <property type="component" value="Linkage group 4"/>
</dbReference>
<dbReference type="eggNOG" id="KOG4237">
    <property type="taxonomic scope" value="Eukaryota"/>
</dbReference>
<dbReference type="PANTHER" id="PTHR24369:SF213">
    <property type="entry name" value="INSULIN LIKE GROWTH FACTOR BINDING PROTEIN ACID LABILE SUBUNIT"/>
    <property type="match status" value="1"/>
</dbReference>
<dbReference type="SUPFAM" id="SSF52058">
    <property type="entry name" value="L domain-like"/>
    <property type="match status" value="1"/>
</dbReference>
<evidence type="ECO:0000256" key="4">
    <source>
        <dbReference type="SAM" id="Phobius"/>
    </source>
</evidence>
<dbReference type="Gene3D" id="3.80.10.10">
    <property type="entry name" value="Ribonuclease Inhibitor"/>
    <property type="match status" value="2"/>
</dbReference>
<dbReference type="SMART" id="SM00082">
    <property type="entry name" value="LRRCT"/>
    <property type="match status" value="1"/>
</dbReference>
<dbReference type="Pfam" id="PF13855">
    <property type="entry name" value="LRR_8"/>
    <property type="match status" value="2"/>
</dbReference>
<keyword evidence="4" id="KW-0472">Membrane</keyword>
<dbReference type="InterPro" id="IPR001611">
    <property type="entry name" value="Leu-rich_rpt"/>
</dbReference>
<evidence type="ECO:0000313" key="7">
    <source>
        <dbReference type="EMBL" id="EFA02096.1"/>
    </source>
</evidence>
<dbReference type="KEGG" id="tca:103312522"/>
<proteinExistence type="predicted"/>
<keyword evidence="2 5" id="KW-0732">Signal</keyword>
<reference evidence="7 8" key="1">
    <citation type="journal article" date="2008" name="Nature">
        <title>The genome of the model beetle and pest Tribolium castaneum.</title>
        <authorList>
            <consortium name="Tribolium Genome Sequencing Consortium"/>
            <person name="Richards S."/>
            <person name="Gibbs R.A."/>
            <person name="Weinstock G.M."/>
            <person name="Brown S.J."/>
            <person name="Denell R."/>
            <person name="Beeman R.W."/>
            <person name="Gibbs R."/>
            <person name="Beeman R.W."/>
            <person name="Brown S.J."/>
            <person name="Bucher G."/>
            <person name="Friedrich M."/>
            <person name="Grimmelikhuijzen C.J."/>
            <person name="Klingler M."/>
            <person name="Lorenzen M."/>
            <person name="Richards S."/>
            <person name="Roth S."/>
            <person name="Schroder R."/>
            <person name="Tautz D."/>
            <person name="Zdobnov E.M."/>
            <person name="Muzny D."/>
            <person name="Gibbs R.A."/>
            <person name="Weinstock G.M."/>
            <person name="Attaway T."/>
            <person name="Bell S."/>
            <person name="Buhay C.J."/>
            <person name="Chandrabose M.N."/>
            <person name="Chavez D."/>
            <person name="Clerk-Blankenburg K.P."/>
            <person name="Cree A."/>
            <person name="Dao M."/>
            <person name="Davis C."/>
            <person name="Chacko J."/>
            <person name="Dinh H."/>
            <person name="Dugan-Rocha S."/>
            <person name="Fowler G."/>
            <person name="Garner T.T."/>
            <person name="Garnes J."/>
            <person name="Gnirke A."/>
            <person name="Hawes A."/>
            <person name="Hernandez J."/>
            <person name="Hines S."/>
            <person name="Holder M."/>
            <person name="Hume J."/>
            <person name="Jhangiani S.N."/>
            <person name="Joshi V."/>
            <person name="Khan Z.M."/>
            <person name="Jackson L."/>
            <person name="Kovar C."/>
            <person name="Kowis A."/>
            <person name="Lee S."/>
            <person name="Lewis L.R."/>
            <person name="Margolis J."/>
            <person name="Morgan M."/>
            <person name="Nazareth L.V."/>
            <person name="Nguyen N."/>
            <person name="Okwuonu G."/>
            <person name="Parker D."/>
            <person name="Richards S."/>
            <person name="Ruiz S.J."/>
            <person name="Santibanez J."/>
            <person name="Savard J."/>
            <person name="Scherer S.E."/>
            <person name="Schneider B."/>
            <person name="Sodergren E."/>
            <person name="Tautz D."/>
            <person name="Vattahil S."/>
            <person name="Villasana D."/>
            <person name="White C.S."/>
            <person name="Wright R."/>
            <person name="Park Y."/>
            <person name="Beeman R.W."/>
            <person name="Lord J."/>
            <person name="Oppert B."/>
            <person name="Lorenzen M."/>
            <person name="Brown S."/>
            <person name="Wang L."/>
            <person name="Savard J."/>
            <person name="Tautz D."/>
            <person name="Richards S."/>
            <person name="Weinstock G."/>
            <person name="Gibbs R.A."/>
            <person name="Liu Y."/>
            <person name="Worley K."/>
            <person name="Weinstock G."/>
            <person name="Elsik C.G."/>
            <person name="Reese J.T."/>
            <person name="Elhaik E."/>
            <person name="Landan G."/>
            <person name="Graur D."/>
            <person name="Arensburger P."/>
            <person name="Atkinson P."/>
            <person name="Beeman R.W."/>
            <person name="Beidler J."/>
            <person name="Brown S.J."/>
            <person name="Demuth J.P."/>
            <person name="Drury D.W."/>
            <person name="Du Y.Z."/>
            <person name="Fujiwara H."/>
            <person name="Lorenzen M."/>
            <person name="Maselli V."/>
            <person name="Osanai M."/>
            <person name="Park Y."/>
            <person name="Robertson H.M."/>
            <person name="Tu Z."/>
            <person name="Wang J.J."/>
            <person name="Wang S."/>
            <person name="Richards S."/>
            <person name="Song H."/>
            <person name="Zhang L."/>
            <person name="Sodergren E."/>
            <person name="Werner D."/>
            <person name="Stanke M."/>
            <person name="Morgenstern B."/>
            <person name="Solovyev V."/>
            <person name="Kosarev P."/>
            <person name="Brown G."/>
            <person name="Chen H.C."/>
            <person name="Ermolaeva O."/>
            <person name="Hlavina W."/>
            <person name="Kapustin Y."/>
            <person name="Kiryutin B."/>
            <person name="Kitts P."/>
            <person name="Maglott D."/>
            <person name="Pruitt K."/>
            <person name="Sapojnikov V."/>
            <person name="Souvorov A."/>
            <person name="Mackey A.J."/>
            <person name="Waterhouse R.M."/>
            <person name="Wyder S."/>
            <person name="Zdobnov E.M."/>
            <person name="Zdobnov E.M."/>
            <person name="Wyder S."/>
            <person name="Kriventseva E.V."/>
            <person name="Kadowaki T."/>
            <person name="Bork P."/>
            <person name="Aranda M."/>
            <person name="Bao R."/>
            <person name="Beermann A."/>
            <person name="Berns N."/>
            <person name="Bolognesi R."/>
            <person name="Bonneton F."/>
            <person name="Bopp D."/>
            <person name="Brown S.J."/>
            <person name="Bucher G."/>
            <person name="Butts T."/>
            <person name="Chaumot A."/>
            <person name="Denell R.E."/>
            <person name="Ferrier D.E."/>
            <person name="Friedrich M."/>
            <person name="Gordon C.M."/>
            <person name="Jindra M."/>
            <person name="Klingler M."/>
            <person name="Lan Q."/>
            <person name="Lattorff H.M."/>
            <person name="Laudet V."/>
            <person name="von Levetsow C."/>
            <person name="Liu Z."/>
            <person name="Lutz R."/>
            <person name="Lynch J.A."/>
            <person name="da Fonseca R.N."/>
            <person name="Posnien N."/>
            <person name="Reuter R."/>
            <person name="Roth S."/>
            <person name="Savard J."/>
            <person name="Schinko J.B."/>
            <person name="Schmitt C."/>
            <person name="Schoppmeier M."/>
            <person name="Schroder R."/>
            <person name="Shippy T.D."/>
            <person name="Simonnet F."/>
            <person name="Marques-Souza H."/>
            <person name="Tautz D."/>
            <person name="Tomoyasu Y."/>
            <person name="Trauner J."/>
            <person name="Van der Zee M."/>
            <person name="Vervoort M."/>
            <person name="Wittkopp N."/>
            <person name="Wimmer E.A."/>
            <person name="Yang X."/>
            <person name="Jones A.K."/>
            <person name="Sattelle D.B."/>
            <person name="Ebert P.R."/>
            <person name="Nelson D."/>
            <person name="Scott J.G."/>
            <person name="Beeman R.W."/>
            <person name="Muthukrishnan S."/>
            <person name="Kramer K.J."/>
            <person name="Arakane Y."/>
            <person name="Beeman R.W."/>
            <person name="Zhu Q."/>
            <person name="Hogenkamp D."/>
            <person name="Dixit R."/>
            <person name="Oppert B."/>
            <person name="Jiang H."/>
            <person name="Zou Z."/>
            <person name="Marshall J."/>
            <person name="Elpidina E."/>
            <person name="Vinokurov K."/>
            <person name="Oppert C."/>
            <person name="Zou Z."/>
            <person name="Evans J."/>
            <person name="Lu Z."/>
            <person name="Zhao P."/>
            <person name="Sumathipala N."/>
            <person name="Altincicek B."/>
            <person name="Vilcinskas A."/>
            <person name="Williams M."/>
            <person name="Hultmark D."/>
            <person name="Hetru C."/>
            <person name="Jiang H."/>
            <person name="Grimmelikhuijzen C.J."/>
            <person name="Hauser F."/>
            <person name="Cazzamali G."/>
            <person name="Williamson M."/>
            <person name="Park Y."/>
            <person name="Li B."/>
            <person name="Tanaka Y."/>
            <person name="Predel R."/>
            <person name="Neupert S."/>
            <person name="Schachtner J."/>
            <person name="Verleyen P."/>
            <person name="Raible F."/>
            <person name="Bork P."/>
            <person name="Friedrich M."/>
            <person name="Walden K.K."/>
            <person name="Robertson H.M."/>
            <person name="Angeli S."/>
            <person name="Foret S."/>
            <person name="Bucher G."/>
            <person name="Schuetz S."/>
            <person name="Maleszka R."/>
            <person name="Wimmer E.A."/>
            <person name="Beeman R.W."/>
            <person name="Lorenzen M."/>
            <person name="Tomoyasu Y."/>
            <person name="Miller S.C."/>
            <person name="Grossmann D."/>
            <person name="Bucher G."/>
        </authorList>
    </citation>
    <scope>NUCLEOTIDE SEQUENCE [LARGE SCALE GENOMIC DNA]</scope>
    <source>
        <strain evidence="7 8">Georgia GA2</strain>
    </source>
</reference>
<dbReference type="HOGENOM" id="CLU_886617_0_0_1"/>